<dbReference type="Proteomes" id="UP000807306">
    <property type="component" value="Unassembled WGS sequence"/>
</dbReference>
<sequence>MADSISPTQKIIFYDILCKRPLETTSPFTPVTHWSLKYKGLPFERKLIELADVMPLGEKLGFPKTMWPTGAVNTFPVIEDPNTGAKVSDSFDIAEYLDKTYADAARPLLVPQGTRTLQKAFLAAIWADQMPLFRFIVPLLHPKTTAYSSDYYVTSREAMFGDKLENLLPSGQEEVVEWAKVKRMFDNYETWFDEKEHKPYITGDAPVLADFYFAARLYLIRAALGPDSKQWADISSWNGGRWAAYLNNMLKEYPIEPNF</sequence>
<dbReference type="SUPFAM" id="SSF52833">
    <property type="entry name" value="Thioredoxin-like"/>
    <property type="match status" value="1"/>
</dbReference>
<dbReference type="InterPro" id="IPR036249">
    <property type="entry name" value="Thioredoxin-like_sf"/>
</dbReference>
<evidence type="ECO:0008006" key="5">
    <source>
        <dbReference type="Google" id="ProtNLM"/>
    </source>
</evidence>
<evidence type="ECO:0000313" key="4">
    <source>
        <dbReference type="Proteomes" id="UP000807306"/>
    </source>
</evidence>
<gene>
    <name evidence="3" type="ORF">CPB83DRAFT_838416</name>
</gene>
<feature type="domain" description="GST N-terminal" evidence="1">
    <location>
        <begin position="25"/>
        <end position="103"/>
    </location>
</feature>
<evidence type="ECO:0000313" key="3">
    <source>
        <dbReference type="EMBL" id="KAF9525036.1"/>
    </source>
</evidence>
<keyword evidence="4" id="KW-1185">Reference proteome</keyword>
<accession>A0A9P6E9I7</accession>
<dbReference type="InterPro" id="IPR004045">
    <property type="entry name" value="Glutathione_S-Trfase_N"/>
</dbReference>
<dbReference type="Gene3D" id="3.40.30.10">
    <property type="entry name" value="Glutaredoxin"/>
    <property type="match status" value="1"/>
</dbReference>
<proteinExistence type="predicted"/>
<dbReference type="AlphaFoldDB" id="A0A9P6E9I7"/>
<dbReference type="EMBL" id="MU157889">
    <property type="protein sequence ID" value="KAF9525036.1"/>
    <property type="molecule type" value="Genomic_DNA"/>
</dbReference>
<dbReference type="Gene3D" id="1.20.1050.10">
    <property type="match status" value="1"/>
</dbReference>
<dbReference type="Pfam" id="PF13417">
    <property type="entry name" value="GST_N_3"/>
    <property type="match status" value="1"/>
</dbReference>
<comment type="caution">
    <text evidence="3">The sequence shown here is derived from an EMBL/GenBank/DDBJ whole genome shotgun (WGS) entry which is preliminary data.</text>
</comment>
<organism evidence="3 4">
    <name type="scientific">Crepidotus variabilis</name>
    <dbReference type="NCBI Taxonomy" id="179855"/>
    <lineage>
        <taxon>Eukaryota</taxon>
        <taxon>Fungi</taxon>
        <taxon>Dikarya</taxon>
        <taxon>Basidiomycota</taxon>
        <taxon>Agaricomycotina</taxon>
        <taxon>Agaricomycetes</taxon>
        <taxon>Agaricomycetidae</taxon>
        <taxon>Agaricales</taxon>
        <taxon>Agaricineae</taxon>
        <taxon>Crepidotaceae</taxon>
        <taxon>Crepidotus</taxon>
    </lineage>
</organism>
<dbReference type="InterPro" id="IPR054416">
    <property type="entry name" value="GST_UstS-like_C"/>
</dbReference>
<dbReference type="Pfam" id="PF22041">
    <property type="entry name" value="GST_C_7"/>
    <property type="match status" value="1"/>
</dbReference>
<feature type="domain" description="Glutathione S-transferase UstS-like C-terminal" evidence="2">
    <location>
        <begin position="116"/>
        <end position="250"/>
    </location>
</feature>
<reference evidence="3" key="1">
    <citation type="submission" date="2020-11" db="EMBL/GenBank/DDBJ databases">
        <authorList>
            <consortium name="DOE Joint Genome Institute"/>
            <person name="Ahrendt S."/>
            <person name="Riley R."/>
            <person name="Andreopoulos W."/>
            <person name="Labutti K."/>
            <person name="Pangilinan J."/>
            <person name="Ruiz-Duenas F.J."/>
            <person name="Barrasa J.M."/>
            <person name="Sanchez-Garcia M."/>
            <person name="Camarero S."/>
            <person name="Miyauchi S."/>
            <person name="Serrano A."/>
            <person name="Linde D."/>
            <person name="Babiker R."/>
            <person name="Drula E."/>
            <person name="Ayuso-Fernandez I."/>
            <person name="Pacheco R."/>
            <person name="Padilla G."/>
            <person name="Ferreira P."/>
            <person name="Barriuso J."/>
            <person name="Kellner H."/>
            <person name="Castanera R."/>
            <person name="Alfaro M."/>
            <person name="Ramirez L."/>
            <person name="Pisabarro A.G."/>
            <person name="Kuo A."/>
            <person name="Tritt A."/>
            <person name="Lipzen A."/>
            <person name="He G."/>
            <person name="Yan M."/>
            <person name="Ng V."/>
            <person name="Cullen D."/>
            <person name="Martin F."/>
            <person name="Rosso M.-N."/>
            <person name="Henrissat B."/>
            <person name="Hibbett D."/>
            <person name="Martinez A.T."/>
            <person name="Grigoriev I.V."/>
        </authorList>
    </citation>
    <scope>NUCLEOTIDE SEQUENCE</scope>
    <source>
        <strain evidence="3">CBS 506.95</strain>
    </source>
</reference>
<dbReference type="OrthoDB" id="4951845at2759"/>
<name>A0A9P6E9I7_9AGAR</name>
<protein>
    <recommendedName>
        <fullName evidence="5">GST N-terminal domain-containing protein</fullName>
    </recommendedName>
</protein>
<dbReference type="InterPro" id="IPR036282">
    <property type="entry name" value="Glutathione-S-Trfase_C_sf"/>
</dbReference>
<dbReference type="SUPFAM" id="SSF47616">
    <property type="entry name" value="GST C-terminal domain-like"/>
    <property type="match status" value="1"/>
</dbReference>
<evidence type="ECO:0000259" key="1">
    <source>
        <dbReference type="Pfam" id="PF13417"/>
    </source>
</evidence>
<evidence type="ECO:0000259" key="2">
    <source>
        <dbReference type="Pfam" id="PF22041"/>
    </source>
</evidence>